<dbReference type="Proteomes" id="UP001501175">
    <property type="component" value="Unassembled WGS sequence"/>
</dbReference>
<dbReference type="InterPro" id="IPR026444">
    <property type="entry name" value="Secre_tail"/>
</dbReference>
<dbReference type="Gene3D" id="2.120.10.30">
    <property type="entry name" value="TolB, C-terminal domain"/>
    <property type="match status" value="1"/>
</dbReference>
<evidence type="ECO:0000313" key="2">
    <source>
        <dbReference type="EMBL" id="GAA4461307.1"/>
    </source>
</evidence>
<sequence>MVQFLFTYQFKGIFLTFLLCFFLIDLKAQTAPRSLHQNITIEKFLDIPVSGVRIAYDQVTKALYFNSFTGDVYKINQLTEQPVSWAPVASLANHGINYLQGLAFADSTMILVGNHKENGQRGYGLVVAGILQRDGNRIWKTLLRTEPYPSSATLYDHAFSGVCVSPNRDSLYISSGSRTDHGEIEDTEGLYPNTREVALTTVIFKIPLNVKAPTIELPNDSAALDRLGYVFCRGVRNEFDIALDSKGRLFGVENSGDRDDPEEMNWLRKGRHYGFPWEMGGNQTPQQFAGYNPKEDKLLPPNLSDYQLSKFQNDPGFPKKPAGLIITQPIRSTGPHANYVHEPTNNQWVPSNSISTFTGHRSPVGLVFDNDSTLADFTGDAFVLAYSAGGNVRGGYLPAIDAGEDMCHVRLQYDRAADNFTAQVTRIADQFMGPTDAEKVGNILYVIEDKRNAIWKLTFKKREVTQPKPDPVTGFEPNEESDINIFPNPATQQLTVEIGLTIQWTRLSLITLSGILIKQHLNLGGSTSAVLDISPLPQGFYLLKIDTVQGEINRKVIKY</sequence>
<dbReference type="InterPro" id="IPR011042">
    <property type="entry name" value="6-blade_b-propeller_TolB-like"/>
</dbReference>
<keyword evidence="3" id="KW-1185">Reference proteome</keyword>
<dbReference type="InterPro" id="IPR011041">
    <property type="entry name" value="Quinoprot_gluc/sorb_DH_b-prop"/>
</dbReference>
<proteinExistence type="predicted"/>
<dbReference type="Pfam" id="PF18962">
    <property type="entry name" value="Por_Secre_tail"/>
    <property type="match status" value="1"/>
</dbReference>
<comment type="caution">
    <text evidence="2">The sequence shown here is derived from an EMBL/GenBank/DDBJ whole genome shotgun (WGS) entry which is preliminary data.</text>
</comment>
<organism evidence="2 3">
    <name type="scientific">Nibrella saemangeumensis</name>
    <dbReference type="NCBI Taxonomy" id="1084526"/>
    <lineage>
        <taxon>Bacteria</taxon>
        <taxon>Pseudomonadati</taxon>
        <taxon>Bacteroidota</taxon>
        <taxon>Cytophagia</taxon>
        <taxon>Cytophagales</taxon>
        <taxon>Spirosomataceae</taxon>
        <taxon>Nibrella</taxon>
    </lineage>
</organism>
<accession>A0ABP8N912</accession>
<reference evidence="3" key="1">
    <citation type="journal article" date="2019" name="Int. J. Syst. Evol. Microbiol.">
        <title>The Global Catalogue of Microorganisms (GCM) 10K type strain sequencing project: providing services to taxonomists for standard genome sequencing and annotation.</title>
        <authorList>
            <consortium name="The Broad Institute Genomics Platform"/>
            <consortium name="The Broad Institute Genome Sequencing Center for Infectious Disease"/>
            <person name="Wu L."/>
            <person name="Ma J."/>
        </authorList>
    </citation>
    <scope>NUCLEOTIDE SEQUENCE [LARGE SCALE GENOMIC DNA]</scope>
    <source>
        <strain evidence="3">JCM 17927</strain>
    </source>
</reference>
<protein>
    <recommendedName>
        <fullName evidence="1">Secretion system C-terminal sorting domain-containing protein</fullName>
    </recommendedName>
</protein>
<evidence type="ECO:0000313" key="3">
    <source>
        <dbReference type="Proteomes" id="UP001501175"/>
    </source>
</evidence>
<dbReference type="SUPFAM" id="SSF50952">
    <property type="entry name" value="Soluble quinoprotein glucose dehydrogenase"/>
    <property type="match status" value="1"/>
</dbReference>
<dbReference type="NCBIfam" id="TIGR04183">
    <property type="entry name" value="Por_Secre_tail"/>
    <property type="match status" value="1"/>
</dbReference>
<gene>
    <name evidence="2" type="ORF">GCM10023189_36730</name>
</gene>
<feature type="domain" description="Secretion system C-terminal sorting" evidence="1">
    <location>
        <begin position="485"/>
        <end position="557"/>
    </location>
</feature>
<name>A0ABP8N912_9BACT</name>
<dbReference type="EMBL" id="BAABHD010000060">
    <property type="protein sequence ID" value="GAA4461307.1"/>
    <property type="molecule type" value="Genomic_DNA"/>
</dbReference>
<evidence type="ECO:0000259" key="1">
    <source>
        <dbReference type="Pfam" id="PF18962"/>
    </source>
</evidence>